<proteinExistence type="inferred from homology"/>
<evidence type="ECO:0000313" key="3">
    <source>
        <dbReference type="EMBL" id="RNL51697.1"/>
    </source>
</evidence>
<dbReference type="OrthoDB" id="2065409at2"/>
<evidence type="ECO:0000259" key="2">
    <source>
        <dbReference type="PROSITE" id="PS50994"/>
    </source>
</evidence>
<dbReference type="NCBIfam" id="NF033546">
    <property type="entry name" value="transpos_IS21"/>
    <property type="match status" value="1"/>
</dbReference>
<dbReference type="Proteomes" id="UP000273807">
    <property type="component" value="Unassembled WGS sequence"/>
</dbReference>
<dbReference type="InterPro" id="IPR012337">
    <property type="entry name" value="RNaseH-like_sf"/>
</dbReference>
<name>A0A3N0BRN8_9MICC</name>
<dbReference type="EMBL" id="RBED01000124">
    <property type="protein sequence ID" value="RNL51697.1"/>
    <property type="molecule type" value="Genomic_DNA"/>
</dbReference>
<comment type="caution">
    <text evidence="3">The sequence shown here is derived from an EMBL/GenBank/DDBJ whole genome shotgun (WGS) entry which is preliminary data.</text>
</comment>
<feature type="domain" description="Integrase catalytic" evidence="2">
    <location>
        <begin position="133"/>
        <end position="323"/>
    </location>
</feature>
<organism evidence="3 4">
    <name type="scientific">Arthrobacter oryzae</name>
    <dbReference type="NCBI Taxonomy" id="409290"/>
    <lineage>
        <taxon>Bacteria</taxon>
        <taxon>Bacillati</taxon>
        <taxon>Actinomycetota</taxon>
        <taxon>Actinomycetes</taxon>
        <taxon>Micrococcales</taxon>
        <taxon>Micrococcaceae</taxon>
        <taxon>Arthrobacter</taxon>
    </lineage>
</organism>
<dbReference type="Gene3D" id="3.30.420.10">
    <property type="entry name" value="Ribonuclease H-like superfamily/Ribonuclease H"/>
    <property type="match status" value="1"/>
</dbReference>
<sequence length="516" mass="57163">MVRKIKAKLVLQLRNQGLSGRSIASAQGIARNSIQAVLDAADRLGVVWDDVAELSEAEVYAAVFPGRGVHESVFAQPDWPRVHTELARVGVTLKLLHQEYVDAASMAQATMSYDRFCRLYGEHAAVSGATSRVGHKAGRSIEVDWSGPTMQLLDPTTGELSRVYLFVACLPFSRYAFVEASLDMKQESWLRAHTAMFAFFGGSVPRLVPDNLKTGVISHPKEGEVVLNDAYREMAAHYSAAVLPGRVRHPRDKSGAENTVSHVATWVIAGLRHEQFTSLAQLRLRIREQIDAYNREPFQKRDGSRLSVFTAEEKPLLQALPAAPFEISTWVYKRKVNANAHVVWAKNFYSVPFSHIGALVDLRVTETTLEVYRRDERLTSHLLLPATASNQYRTNEADLPEGRSFQAWDRGRIEEWAARVGPATAAVTAKIFETVFIDEAGFDAALAVLKLSRRFSPARLEAACALALRGPIRSPRYAHLRPILDTGQDKTGHTLEPEPDDGGYVRGGAYYAGGTR</sequence>
<reference evidence="3 4" key="1">
    <citation type="submission" date="2018-10" db="EMBL/GenBank/DDBJ databases">
        <title>Genome sequencing of Arthrobacter oryzae TNB02.</title>
        <authorList>
            <person name="Cho Y.-J."/>
            <person name="Cho A."/>
            <person name="Kim O.-S."/>
        </authorList>
    </citation>
    <scope>NUCLEOTIDE SEQUENCE [LARGE SCALE GENOMIC DNA]</scope>
    <source>
        <strain evidence="3 4">TNB02</strain>
    </source>
</reference>
<dbReference type="AlphaFoldDB" id="A0A3N0BRN8"/>
<dbReference type="InterPro" id="IPR001584">
    <property type="entry name" value="Integrase_cat-core"/>
</dbReference>
<gene>
    <name evidence="3" type="ORF">D7003_15235</name>
</gene>
<dbReference type="Pfam" id="PF22483">
    <property type="entry name" value="Mu-transpos_C_2"/>
    <property type="match status" value="1"/>
</dbReference>
<evidence type="ECO:0000313" key="4">
    <source>
        <dbReference type="Proteomes" id="UP000273807"/>
    </source>
</evidence>
<dbReference type="InterPro" id="IPR036397">
    <property type="entry name" value="RNaseH_sf"/>
</dbReference>
<dbReference type="SUPFAM" id="SSF53098">
    <property type="entry name" value="Ribonuclease H-like"/>
    <property type="match status" value="1"/>
</dbReference>
<dbReference type="InterPro" id="IPR054353">
    <property type="entry name" value="IstA-like_C"/>
</dbReference>
<dbReference type="GO" id="GO:0003676">
    <property type="term" value="F:nucleic acid binding"/>
    <property type="evidence" value="ECO:0007669"/>
    <property type="project" value="InterPro"/>
</dbReference>
<dbReference type="PROSITE" id="PS50994">
    <property type="entry name" value="INTEGRASE"/>
    <property type="match status" value="1"/>
</dbReference>
<protein>
    <submittedName>
        <fullName evidence="3">IS21 family transposase</fullName>
    </submittedName>
</protein>
<dbReference type="PANTHER" id="PTHR35004">
    <property type="entry name" value="TRANSPOSASE RV3428C-RELATED"/>
    <property type="match status" value="1"/>
</dbReference>
<dbReference type="PANTHER" id="PTHR35004:SF8">
    <property type="entry name" value="TRANSPOSASE RV3428C-RELATED"/>
    <property type="match status" value="1"/>
</dbReference>
<keyword evidence="4" id="KW-1185">Reference proteome</keyword>
<dbReference type="GO" id="GO:0015074">
    <property type="term" value="P:DNA integration"/>
    <property type="evidence" value="ECO:0007669"/>
    <property type="project" value="InterPro"/>
</dbReference>
<accession>A0A3N0BRN8</accession>
<dbReference type="RefSeq" id="WP_123256274.1">
    <property type="nucleotide sequence ID" value="NZ_RBED01000124.1"/>
</dbReference>
<comment type="similarity">
    <text evidence="1">Belongs to the transposase IS21/IS408/IS1162 family.</text>
</comment>
<evidence type="ECO:0000256" key="1">
    <source>
        <dbReference type="ARBA" id="ARBA00009277"/>
    </source>
</evidence>